<name>A0A6P5K7Y5_PHACI</name>
<proteinExistence type="inferred from homology"/>
<dbReference type="GO" id="GO:0090200">
    <property type="term" value="P:positive regulation of release of cytochrome c from mitochondria"/>
    <property type="evidence" value="ECO:0007669"/>
    <property type="project" value="Ensembl"/>
</dbReference>
<keyword evidence="4 9" id="KW-1133">Transmembrane helix</keyword>
<comment type="similarity">
    <text evidence="2">Belongs to the UPF0389 family.</text>
</comment>
<evidence type="ECO:0000256" key="4">
    <source>
        <dbReference type="ARBA" id="ARBA00022989"/>
    </source>
</evidence>
<evidence type="ECO:0000256" key="9">
    <source>
        <dbReference type="SAM" id="Phobius"/>
    </source>
</evidence>
<dbReference type="GO" id="GO:0005829">
    <property type="term" value="C:cytosol"/>
    <property type="evidence" value="ECO:0007669"/>
    <property type="project" value="Ensembl"/>
</dbReference>
<dbReference type="GO" id="GO:0043065">
    <property type="term" value="P:positive regulation of apoptotic process"/>
    <property type="evidence" value="ECO:0007669"/>
    <property type="project" value="Ensembl"/>
</dbReference>
<evidence type="ECO:0000256" key="3">
    <source>
        <dbReference type="ARBA" id="ARBA00022692"/>
    </source>
</evidence>
<dbReference type="InterPro" id="IPR009432">
    <property type="entry name" value="DUF1075"/>
</dbReference>
<keyword evidence="10" id="KW-1185">Reference proteome</keyword>
<evidence type="ECO:0000256" key="2">
    <source>
        <dbReference type="ARBA" id="ARBA00007363"/>
    </source>
</evidence>
<dbReference type="FunCoup" id="A0A6P5K7Y5">
    <property type="interactions" value="1755"/>
</dbReference>
<evidence type="ECO:0000313" key="10">
    <source>
        <dbReference type="Proteomes" id="UP000515140"/>
    </source>
</evidence>
<evidence type="ECO:0000313" key="11">
    <source>
        <dbReference type="RefSeq" id="XP_020841593.1"/>
    </source>
</evidence>
<dbReference type="GO" id="GO:0005739">
    <property type="term" value="C:mitochondrion"/>
    <property type="evidence" value="ECO:0007669"/>
    <property type="project" value="Ensembl"/>
</dbReference>
<comment type="subunit">
    <text evidence="8">Interacts with HSP90AB1; HSP90AB1 is essential for FAM162A mitochondrial localization and pro-apoptotic activity. Interacts with VDAC2; the interaction is probably involved in inducing mitochondrial permeability transition.</text>
</comment>
<reference evidence="11" key="1">
    <citation type="submission" date="2025-08" db="UniProtKB">
        <authorList>
            <consortium name="RefSeq"/>
        </authorList>
    </citation>
    <scope>IDENTIFICATION</scope>
    <source>
        <tissue evidence="11">Spleen</tissue>
    </source>
</reference>
<evidence type="ECO:0000256" key="6">
    <source>
        <dbReference type="ARBA" id="ARBA00039929"/>
    </source>
</evidence>
<comment type="subcellular location">
    <subcellularLocation>
        <location evidence="1">Membrane</location>
        <topology evidence="1">Single-pass membrane protein</topology>
    </subcellularLocation>
</comment>
<dbReference type="OMA" id="GMCNKLP"/>
<dbReference type="CTD" id="26355"/>
<dbReference type="RefSeq" id="XP_020841593.1">
    <property type="nucleotide sequence ID" value="XM_020985934.1"/>
</dbReference>
<evidence type="ECO:0000256" key="5">
    <source>
        <dbReference type="ARBA" id="ARBA00023136"/>
    </source>
</evidence>
<keyword evidence="3 9" id="KW-0812">Transmembrane</keyword>
<feature type="transmembrane region" description="Helical" evidence="9">
    <location>
        <begin position="107"/>
        <end position="124"/>
    </location>
</feature>
<dbReference type="AlphaFoldDB" id="A0A6P5K7Y5"/>
<dbReference type="InParanoid" id="A0A6P5K7Y5"/>
<dbReference type="GO" id="GO:0071456">
    <property type="term" value="P:cellular response to hypoxia"/>
    <property type="evidence" value="ECO:0007669"/>
    <property type="project" value="Ensembl"/>
</dbReference>
<dbReference type="Pfam" id="PF06388">
    <property type="entry name" value="DUF1075"/>
    <property type="match status" value="1"/>
</dbReference>
<sequence>MGSVRGLCLAAGNCLRLCEREVFPSLRLARKGDLKMMKGFCTKPQENSKAPSRTSAVYKCRVPLHKPTAWEKKLIVWSGRFKREDEIPETISLEMLDAAKNRVRIKISYIMIALTVMGCILMIFQGKQAAKRHETLTNMNLEKKARLRKEAEEALESKTE</sequence>
<protein>
    <recommendedName>
        <fullName evidence="6">Protein FAM162A</fullName>
    </recommendedName>
</protein>
<comment type="function">
    <text evidence="7">Proposed to be involved in regulation of apoptosis; the exact mechanism may differ between cell types/tissues. May be involved in hypoxia-induced cell death of transformed cells implicating cytochrome C release and caspase activation (such as CASP9) and inducing mitochondrial permeability transition. May be involved in hypoxia-induced cell death of neuronal cells probably by promoting release of AIFM1 from mitochondria to cytoplasm and its translocation to the nucleus; however, the involvement of caspases has been reported conflictingly.</text>
</comment>
<keyword evidence="5 9" id="KW-0472">Membrane</keyword>
<dbReference type="PANTHER" id="PTHR13674">
    <property type="entry name" value="GROWTH AND TRANSFORMATION-DEPENDENT PROTEIN"/>
    <property type="match status" value="1"/>
</dbReference>
<dbReference type="GO" id="GO:0016020">
    <property type="term" value="C:membrane"/>
    <property type="evidence" value="ECO:0007669"/>
    <property type="project" value="UniProtKB-SubCell"/>
</dbReference>
<gene>
    <name evidence="11" type="primary">FAM162A</name>
</gene>
<dbReference type="GeneID" id="110208104"/>
<dbReference type="Proteomes" id="UP000515140">
    <property type="component" value="Unplaced"/>
</dbReference>
<dbReference type="KEGG" id="pcw:110208104"/>
<evidence type="ECO:0000256" key="7">
    <source>
        <dbReference type="ARBA" id="ARBA00045918"/>
    </source>
</evidence>
<dbReference type="GO" id="GO:0051402">
    <property type="term" value="P:neuron apoptotic process"/>
    <property type="evidence" value="ECO:0007669"/>
    <property type="project" value="Ensembl"/>
</dbReference>
<organism evidence="10 11">
    <name type="scientific">Phascolarctos cinereus</name>
    <name type="common">Koala</name>
    <dbReference type="NCBI Taxonomy" id="38626"/>
    <lineage>
        <taxon>Eukaryota</taxon>
        <taxon>Metazoa</taxon>
        <taxon>Chordata</taxon>
        <taxon>Craniata</taxon>
        <taxon>Vertebrata</taxon>
        <taxon>Euteleostomi</taxon>
        <taxon>Mammalia</taxon>
        <taxon>Metatheria</taxon>
        <taxon>Diprotodontia</taxon>
        <taxon>Phascolarctidae</taxon>
        <taxon>Phascolarctos</taxon>
    </lineage>
</organism>
<evidence type="ECO:0000256" key="8">
    <source>
        <dbReference type="ARBA" id="ARBA00046764"/>
    </source>
</evidence>
<accession>A0A6P5K7Y5</accession>
<dbReference type="PANTHER" id="PTHR13674:SF2">
    <property type="entry name" value="PROTEIN FAM162A"/>
    <property type="match status" value="1"/>
</dbReference>
<evidence type="ECO:0000256" key="1">
    <source>
        <dbReference type="ARBA" id="ARBA00004167"/>
    </source>
</evidence>